<dbReference type="InterPro" id="IPR057326">
    <property type="entry name" value="KR_dom"/>
</dbReference>
<evidence type="ECO:0000313" key="5">
    <source>
        <dbReference type="EMBL" id="KAH7130976.1"/>
    </source>
</evidence>
<comment type="similarity">
    <text evidence="1 3">Belongs to the short-chain dehydrogenases/reductases (SDR) family.</text>
</comment>
<organism evidence="5 6">
    <name type="scientific">Dactylonectria macrodidyma</name>
    <dbReference type="NCBI Taxonomy" id="307937"/>
    <lineage>
        <taxon>Eukaryota</taxon>
        <taxon>Fungi</taxon>
        <taxon>Dikarya</taxon>
        <taxon>Ascomycota</taxon>
        <taxon>Pezizomycotina</taxon>
        <taxon>Sordariomycetes</taxon>
        <taxon>Hypocreomycetidae</taxon>
        <taxon>Hypocreales</taxon>
        <taxon>Nectriaceae</taxon>
        <taxon>Dactylonectria</taxon>
    </lineage>
</organism>
<dbReference type="GO" id="GO:0000140">
    <property type="term" value="F:acylglycerone-phosphate reductase (NADP+) activity"/>
    <property type="evidence" value="ECO:0007669"/>
    <property type="project" value="TreeGrafter"/>
</dbReference>
<evidence type="ECO:0000313" key="6">
    <source>
        <dbReference type="Proteomes" id="UP000738349"/>
    </source>
</evidence>
<dbReference type="GO" id="GO:0005811">
    <property type="term" value="C:lipid droplet"/>
    <property type="evidence" value="ECO:0007669"/>
    <property type="project" value="TreeGrafter"/>
</dbReference>
<dbReference type="GO" id="GO:0005783">
    <property type="term" value="C:endoplasmic reticulum"/>
    <property type="evidence" value="ECO:0007669"/>
    <property type="project" value="TreeGrafter"/>
</dbReference>
<dbReference type="Proteomes" id="UP000738349">
    <property type="component" value="Unassembled WGS sequence"/>
</dbReference>
<name>A0A9P9E6Q1_9HYPO</name>
<dbReference type="PRINTS" id="PR00080">
    <property type="entry name" value="SDRFAMILY"/>
</dbReference>
<evidence type="ECO:0000259" key="4">
    <source>
        <dbReference type="SMART" id="SM00822"/>
    </source>
</evidence>
<dbReference type="Gene3D" id="3.40.50.720">
    <property type="entry name" value="NAD(P)-binding Rossmann-like Domain"/>
    <property type="match status" value="1"/>
</dbReference>
<dbReference type="InterPro" id="IPR002347">
    <property type="entry name" value="SDR_fam"/>
</dbReference>
<dbReference type="Pfam" id="PF00106">
    <property type="entry name" value="adh_short"/>
    <property type="match status" value="1"/>
</dbReference>
<dbReference type="GO" id="GO:0006654">
    <property type="term" value="P:phosphatidic acid biosynthetic process"/>
    <property type="evidence" value="ECO:0007669"/>
    <property type="project" value="TreeGrafter"/>
</dbReference>
<dbReference type="PANTHER" id="PTHR44169:SF6">
    <property type="entry name" value="NADPH-DEPENDENT 1-ACYLDIHYDROXYACETONE PHOSPHATE REDUCTASE"/>
    <property type="match status" value="1"/>
</dbReference>
<dbReference type="SMART" id="SM00822">
    <property type="entry name" value="PKS_KR"/>
    <property type="match status" value="1"/>
</dbReference>
<dbReference type="PANTHER" id="PTHR44169">
    <property type="entry name" value="NADPH-DEPENDENT 1-ACYLDIHYDROXYACETONE PHOSPHATE REDUCTASE"/>
    <property type="match status" value="1"/>
</dbReference>
<sequence length="296" mass="32883">MVLSSKKTVLITGCTPGGIGHELALEFHKQGLHVIATARRLEVLSDLRRLGIDTLPLDVTKSESINTCRKQVTEITGGTLDILVNNAGVSHTIPAIDIDMDDVRNTFETNVFGVMAMVKTFAPLLIAARGLIVNISSLASVAPYVFGSVFCATKGAINSYSRTLRQELRPFGVRVTVVMAGVVKTTTTKLYRELPSGSIYYLLEELFTRKLTYSENTAKMEARDFAEKVVTKLLYGRGWLWSLIGGRPDWLWLGGSATIIRLAQWIGEWFLDAKAYEKFGLHKLEELVRKQETKLD</sequence>
<reference evidence="5" key="1">
    <citation type="journal article" date="2021" name="Nat. Commun.">
        <title>Genetic determinants of endophytism in the Arabidopsis root mycobiome.</title>
        <authorList>
            <person name="Mesny F."/>
            <person name="Miyauchi S."/>
            <person name="Thiergart T."/>
            <person name="Pickel B."/>
            <person name="Atanasova L."/>
            <person name="Karlsson M."/>
            <person name="Huettel B."/>
            <person name="Barry K.W."/>
            <person name="Haridas S."/>
            <person name="Chen C."/>
            <person name="Bauer D."/>
            <person name="Andreopoulos W."/>
            <person name="Pangilinan J."/>
            <person name="LaButti K."/>
            <person name="Riley R."/>
            <person name="Lipzen A."/>
            <person name="Clum A."/>
            <person name="Drula E."/>
            <person name="Henrissat B."/>
            <person name="Kohler A."/>
            <person name="Grigoriev I.V."/>
            <person name="Martin F.M."/>
            <person name="Hacquard S."/>
        </authorList>
    </citation>
    <scope>NUCLEOTIDE SEQUENCE</scope>
    <source>
        <strain evidence="5">MPI-CAGE-AT-0147</strain>
    </source>
</reference>
<evidence type="ECO:0000256" key="2">
    <source>
        <dbReference type="ARBA" id="ARBA00023002"/>
    </source>
</evidence>
<keyword evidence="2" id="KW-0560">Oxidoreductase</keyword>
<dbReference type="InterPro" id="IPR036291">
    <property type="entry name" value="NAD(P)-bd_dom_sf"/>
</dbReference>
<dbReference type="EMBL" id="JAGMUV010000017">
    <property type="protein sequence ID" value="KAH7130976.1"/>
    <property type="molecule type" value="Genomic_DNA"/>
</dbReference>
<dbReference type="PRINTS" id="PR00081">
    <property type="entry name" value="GDHRDH"/>
</dbReference>
<accession>A0A9P9E6Q1</accession>
<feature type="domain" description="Ketoreductase" evidence="4">
    <location>
        <begin position="7"/>
        <end position="186"/>
    </location>
</feature>
<gene>
    <name evidence="5" type="ORF">EDB81DRAFT_129756</name>
</gene>
<protein>
    <submittedName>
        <fullName evidence="5">Short chain dehydrogenase</fullName>
    </submittedName>
</protein>
<keyword evidence="6" id="KW-1185">Reference proteome</keyword>
<dbReference type="SUPFAM" id="SSF51735">
    <property type="entry name" value="NAD(P)-binding Rossmann-fold domains"/>
    <property type="match status" value="1"/>
</dbReference>
<dbReference type="FunFam" id="3.40.50.720:FF:000261">
    <property type="entry name" value="NADPH-dependent 1-acyldihydroxyacetone phosphate reductase"/>
    <property type="match status" value="1"/>
</dbReference>
<evidence type="ECO:0000256" key="1">
    <source>
        <dbReference type="ARBA" id="ARBA00006484"/>
    </source>
</evidence>
<evidence type="ECO:0000256" key="3">
    <source>
        <dbReference type="RuleBase" id="RU000363"/>
    </source>
</evidence>
<proteinExistence type="inferred from homology"/>
<dbReference type="GO" id="GO:0004806">
    <property type="term" value="F:triacylglycerol lipase activity"/>
    <property type="evidence" value="ECO:0007669"/>
    <property type="project" value="TreeGrafter"/>
</dbReference>
<dbReference type="OrthoDB" id="2102561at2759"/>
<dbReference type="CDD" id="cd05374">
    <property type="entry name" value="17beta-HSD-like_SDR_c"/>
    <property type="match status" value="1"/>
</dbReference>
<dbReference type="AlphaFoldDB" id="A0A9P9E6Q1"/>
<comment type="caution">
    <text evidence="5">The sequence shown here is derived from an EMBL/GenBank/DDBJ whole genome shotgun (WGS) entry which is preliminary data.</text>
</comment>
<dbReference type="GO" id="GO:0019433">
    <property type="term" value="P:triglyceride catabolic process"/>
    <property type="evidence" value="ECO:0007669"/>
    <property type="project" value="TreeGrafter"/>
</dbReference>